<reference evidence="2 3" key="1">
    <citation type="journal article" date="2021" name="Int. J. Syst. Evol. Microbiol.">
        <title>Amazonocrinis nigriterrae gen. nov., sp. nov., Atlanticothrix silvestris gen. nov., sp. nov. and Dendronalium phyllosphericum gen. nov., sp. nov., nostocacean cyanobacteria from Brazilian environments.</title>
        <authorList>
            <person name="Alvarenga D.O."/>
            <person name="Andreote A.P.D."/>
            <person name="Branco L.H.Z."/>
            <person name="Delbaje E."/>
            <person name="Cruz R.B."/>
            <person name="Varani A.M."/>
            <person name="Fiore M.F."/>
        </authorList>
    </citation>
    <scope>NUCLEOTIDE SEQUENCE [LARGE SCALE GENOMIC DNA]</scope>
    <source>
        <strain evidence="2 3">CENA369</strain>
    </source>
</reference>
<dbReference type="EMBL" id="JAECZA010000240">
    <property type="protein sequence ID" value="MBH8576824.1"/>
    <property type="molecule type" value="Genomic_DNA"/>
</dbReference>
<gene>
    <name evidence="2" type="ORF">I8752_28310</name>
</gene>
<protein>
    <submittedName>
        <fullName evidence="2">WGxxGxxG-CTERM domain-containing protein</fullName>
    </submittedName>
</protein>
<accession>A0A8J7I7A5</accession>
<proteinExistence type="predicted"/>
<evidence type="ECO:0000256" key="1">
    <source>
        <dbReference type="SAM" id="Phobius"/>
    </source>
</evidence>
<comment type="caution">
    <text evidence="2">The sequence shown here is derived from an EMBL/GenBank/DDBJ whole genome shotgun (WGS) entry which is preliminary data.</text>
</comment>
<keyword evidence="1" id="KW-1133">Transmembrane helix</keyword>
<name>A0A8J7I7A5_9NOST</name>
<feature type="transmembrane region" description="Helical" evidence="1">
    <location>
        <begin position="6"/>
        <end position="24"/>
    </location>
</feature>
<sequence length="46" mass="5252">MRSDRGFDWGWLGLLGLLGLAGLVRKREEPKAYRDPNEVTGSKSRY</sequence>
<dbReference type="NCBIfam" id="NF041742">
    <property type="entry name" value="WGxxGxxG_fam"/>
    <property type="match status" value="1"/>
</dbReference>
<dbReference type="Proteomes" id="UP000662314">
    <property type="component" value="Unassembled WGS sequence"/>
</dbReference>
<dbReference type="NCBIfam" id="NF038039">
    <property type="entry name" value="WGxxGxxG-CTERM"/>
    <property type="match status" value="1"/>
</dbReference>
<keyword evidence="1" id="KW-0812">Transmembrane</keyword>
<evidence type="ECO:0000313" key="2">
    <source>
        <dbReference type="EMBL" id="MBH8576824.1"/>
    </source>
</evidence>
<keyword evidence="3" id="KW-1185">Reference proteome</keyword>
<evidence type="ECO:0000313" key="3">
    <source>
        <dbReference type="Proteomes" id="UP000662314"/>
    </source>
</evidence>
<organism evidence="2 3">
    <name type="scientific">Dendronalium phyllosphericum CENA369</name>
    <dbReference type="NCBI Taxonomy" id="1725256"/>
    <lineage>
        <taxon>Bacteria</taxon>
        <taxon>Bacillati</taxon>
        <taxon>Cyanobacteriota</taxon>
        <taxon>Cyanophyceae</taxon>
        <taxon>Nostocales</taxon>
        <taxon>Nostocaceae</taxon>
        <taxon>Dendronalium</taxon>
        <taxon>Dendronalium phyllosphericum</taxon>
    </lineage>
</organism>
<keyword evidence="1" id="KW-0472">Membrane</keyword>
<dbReference type="AlphaFoldDB" id="A0A8J7I7A5"/>